<dbReference type="Pfam" id="PF13683">
    <property type="entry name" value="rve_3"/>
    <property type="match status" value="1"/>
</dbReference>
<dbReference type="AlphaFoldDB" id="A0A1F8DVE4"/>
<accession>A0A1F8DVE4</accession>
<dbReference type="InterPro" id="IPR001584">
    <property type="entry name" value="Integrase_cat-core"/>
</dbReference>
<dbReference type="SUPFAM" id="SSF53098">
    <property type="entry name" value="Ribonuclease H-like"/>
    <property type="match status" value="1"/>
</dbReference>
<gene>
    <name evidence="2" type="ORF">A2755_00525</name>
</gene>
<dbReference type="Gene3D" id="3.30.420.10">
    <property type="entry name" value="Ribonuclease H-like superfamily/Ribonuclease H"/>
    <property type="match status" value="1"/>
</dbReference>
<dbReference type="PANTHER" id="PTHR47515:SF1">
    <property type="entry name" value="BLR2054 PROTEIN"/>
    <property type="match status" value="1"/>
</dbReference>
<dbReference type="PANTHER" id="PTHR47515">
    <property type="entry name" value="LOW CALCIUM RESPONSE LOCUS PROTEIN T"/>
    <property type="match status" value="1"/>
</dbReference>
<feature type="domain" description="Integrase catalytic" evidence="1">
    <location>
        <begin position="80"/>
        <end position="237"/>
    </location>
</feature>
<dbReference type="EMBL" id="MGIP01000005">
    <property type="protein sequence ID" value="OGM91838.1"/>
    <property type="molecule type" value="Genomic_DNA"/>
</dbReference>
<reference evidence="2 3" key="1">
    <citation type="journal article" date="2016" name="Nat. Commun.">
        <title>Thousands of microbial genomes shed light on interconnected biogeochemical processes in an aquifer system.</title>
        <authorList>
            <person name="Anantharaman K."/>
            <person name="Brown C.T."/>
            <person name="Hug L.A."/>
            <person name="Sharon I."/>
            <person name="Castelle C.J."/>
            <person name="Probst A.J."/>
            <person name="Thomas B.C."/>
            <person name="Singh A."/>
            <person name="Wilkins M.J."/>
            <person name="Karaoz U."/>
            <person name="Brodie E.L."/>
            <person name="Williams K.H."/>
            <person name="Hubbard S.S."/>
            <person name="Banfield J.F."/>
        </authorList>
    </citation>
    <scope>NUCLEOTIDE SEQUENCE [LARGE SCALE GENOMIC DNA]</scope>
</reference>
<evidence type="ECO:0000259" key="1">
    <source>
        <dbReference type="PROSITE" id="PS50994"/>
    </source>
</evidence>
<dbReference type="GO" id="GO:0003676">
    <property type="term" value="F:nucleic acid binding"/>
    <property type="evidence" value="ECO:0007669"/>
    <property type="project" value="InterPro"/>
</dbReference>
<name>A0A1F8DVE4_9BACT</name>
<dbReference type="InterPro" id="IPR012337">
    <property type="entry name" value="RNaseH-like_sf"/>
</dbReference>
<proteinExistence type="predicted"/>
<dbReference type="GO" id="GO:0015074">
    <property type="term" value="P:DNA integration"/>
    <property type="evidence" value="ECO:0007669"/>
    <property type="project" value="InterPro"/>
</dbReference>
<dbReference type="InterPro" id="IPR036397">
    <property type="entry name" value="RNaseH_sf"/>
</dbReference>
<protein>
    <recommendedName>
        <fullName evidence="1">Integrase catalytic domain-containing protein</fullName>
    </recommendedName>
</protein>
<organism evidence="2 3">
    <name type="scientific">Candidatus Wolfebacteria bacterium RIFCSPHIGHO2_01_FULL_48_22</name>
    <dbReference type="NCBI Taxonomy" id="1802555"/>
    <lineage>
        <taxon>Bacteria</taxon>
        <taxon>Candidatus Wolfeibacteriota</taxon>
    </lineage>
</organism>
<dbReference type="PROSITE" id="PS50994">
    <property type="entry name" value="INTEGRASE"/>
    <property type="match status" value="1"/>
</dbReference>
<comment type="caution">
    <text evidence="2">The sequence shown here is derived from an EMBL/GenBank/DDBJ whole genome shotgun (WGS) entry which is preliminary data.</text>
</comment>
<dbReference type="Proteomes" id="UP000177029">
    <property type="component" value="Unassembled WGS sequence"/>
</dbReference>
<sequence>MIPTLSSRPHHHPRELPVDLVKTIIAYREKYRRCAEVIHWHLEKDGYIVSLSSVKQTLKRNHLTYPSPWKKWHHYTPRPVPESPGKLVQIDTIMDGAPEDRIYIYTLLDVCCRWAYAEPSLYVRAGRSALILKHAQHASPFVFATIQSDHGSEFSKYFKKKAIEMGMEHRHSRVRTPTDNAHLERFNRTIQDECLCHIPRRLSVYQKEIPEFIRYYNYERPHMSLGMQTPMEVLRSY</sequence>
<evidence type="ECO:0000313" key="3">
    <source>
        <dbReference type="Proteomes" id="UP000177029"/>
    </source>
</evidence>
<evidence type="ECO:0000313" key="2">
    <source>
        <dbReference type="EMBL" id="OGM91838.1"/>
    </source>
</evidence>